<dbReference type="RefSeq" id="WP_353302375.1">
    <property type="nucleotide sequence ID" value="NZ_BAAAAK010000001.1"/>
</dbReference>
<dbReference type="AlphaFoldDB" id="A0ABC9VNL4"/>
<reference evidence="2" key="2">
    <citation type="submission" date="2024-01" db="EMBL/GenBank/DDBJ databases">
        <title>Draft genome sequence of Lactobacillus amylovorus strain TKL145.</title>
        <authorList>
            <person name="Tohno M."/>
            <person name="Tanizawa Y."/>
        </authorList>
    </citation>
    <scope>NUCLEOTIDE SEQUENCE [LARGE SCALE GENOMIC DNA]</scope>
    <source>
        <strain evidence="2">TKL145</strain>
    </source>
</reference>
<proteinExistence type="predicted"/>
<gene>
    <name evidence="1" type="ORF">LATKL145_01510</name>
</gene>
<dbReference type="Proteomes" id="UP001437574">
    <property type="component" value="Unassembled WGS sequence"/>
</dbReference>
<evidence type="ECO:0000313" key="2">
    <source>
        <dbReference type="Proteomes" id="UP001437574"/>
    </source>
</evidence>
<sequence length="135" mass="15040">MSQFYMDVMPMLDYYGTDIEVWSADKAPKTRYVAGVKQPVKLSDEDFEKRHEPVVPMSDQTSVIAQVLAGGLEAQGDLIWLSTGTYPINTLVKVPTQGSVYKVVDNSNWKDYSNLAIYVLKGDSQHKHGEPIASV</sequence>
<evidence type="ECO:0000313" key="1">
    <source>
        <dbReference type="EMBL" id="GAA0041741.1"/>
    </source>
</evidence>
<dbReference type="EMBL" id="BAAAAK010000001">
    <property type="protein sequence ID" value="GAA0041741.1"/>
    <property type="molecule type" value="Genomic_DNA"/>
</dbReference>
<accession>A0ABC9VNL4</accession>
<reference evidence="1 2" key="1">
    <citation type="journal article" date="2024" name="Int. J. Syst. Evol. Microbiol.">
        <title>Proposal of Lactobacillus amylovorus subsp. animalis subsp. nov. and an emended description of Lactobacillus amylovorus.</title>
        <authorList>
            <person name="Yamane K."/>
            <person name="Tanizawa Y."/>
            <person name="Kobayashi H."/>
            <person name="Kamizono T."/>
            <person name="Kojima Y."/>
            <person name="Takagi H."/>
            <person name="Tohno M."/>
        </authorList>
    </citation>
    <scope>NUCLEOTIDE SEQUENCE [LARGE SCALE GENOMIC DNA]</scope>
    <source>
        <strain evidence="1 2">TKL145</strain>
    </source>
</reference>
<protein>
    <submittedName>
        <fullName evidence="1">Uncharacterized protein</fullName>
    </submittedName>
</protein>
<name>A0ABC9VNL4_LACAM</name>
<comment type="caution">
    <text evidence="1">The sequence shown here is derived from an EMBL/GenBank/DDBJ whole genome shotgun (WGS) entry which is preliminary data.</text>
</comment>
<organism evidence="1 2">
    <name type="scientific">Lactobacillus amylovorus subsp. animalium</name>
    <dbReference type="NCBI Taxonomy" id="3378536"/>
    <lineage>
        <taxon>Bacteria</taxon>
        <taxon>Bacillati</taxon>
        <taxon>Bacillota</taxon>
        <taxon>Bacilli</taxon>
        <taxon>Lactobacillales</taxon>
        <taxon>Lactobacillaceae</taxon>
        <taxon>Lactobacillus</taxon>
    </lineage>
</organism>